<dbReference type="InterPro" id="IPR009001">
    <property type="entry name" value="Transl_elong_EF1A/Init_IF2_C"/>
</dbReference>
<keyword evidence="6" id="KW-0342">GTP-binding</keyword>
<dbReference type="Gene3D" id="2.40.30.10">
    <property type="entry name" value="Translation factors"/>
    <property type="match status" value="1"/>
</dbReference>
<evidence type="ECO:0000256" key="3">
    <source>
        <dbReference type="ARBA" id="ARBA00022490"/>
    </source>
</evidence>
<dbReference type="InterPro" id="IPR027417">
    <property type="entry name" value="P-loop_NTPase"/>
</dbReference>
<dbReference type="RefSeq" id="WP_191753543.1">
    <property type="nucleotide sequence ID" value="NZ_JACSQM010000003.1"/>
</dbReference>
<dbReference type="NCBIfam" id="TIGR00475">
    <property type="entry name" value="selB"/>
    <property type="match status" value="1"/>
</dbReference>
<dbReference type="PANTHER" id="PTHR43721:SF22">
    <property type="entry name" value="ELONGATION FACTOR TU, MITOCHONDRIAL"/>
    <property type="match status" value="1"/>
</dbReference>
<dbReference type="GO" id="GO:0003746">
    <property type="term" value="F:translation elongation factor activity"/>
    <property type="evidence" value="ECO:0007669"/>
    <property type="project" value="UniProtKB-KW"/>
</dbReference>
<reference evidence="10 11" key="1">
    <citation type="submission" date="2020-08" db="EMBL/GenBank/DDBJ databases">
        <title>A Genomic Blueprint of the Chicken Gut Microbiome.</title>
        <authorList>
            <person name="Gilroy R."/>
            <person name="Ravi A."/>
            <person name="Getino M."/>
            <person name="Pursley I."/>
            <person name="Horton D.L."/>
            <person name="Alikhan N.-F."/>
            <person name="Baker D."/>
            <person name="Gharbi K."/>
            <person name="Hall N."/>
            <person name="Watson M."/>
            <person name="Adriaenssens E.M."/>
            <person name="Foster-Nyarko E."/>
            <person name="Jarju S."/>
            <person name="Secka A."/>
            <person name="Antonio M."/>
            <person name="Oren A."/>
            <person name="Chaudhuri R."/>
            <person name="La Ragione R.M."/>
            <person name="Hildebrand F."/>
            <person name="Pallen M.J."/>
        </authorList>
    </citation>
    <scope>NUCLEOTIDE SEQUENCE [LARGE SCALE GENOMIC DNA]</scope>
    <source>
        <strain evidence="10 11">Sa2CUA10</strain>
    </source>
</reference>
<dbReference type="InterPro" id="IPR036388">
    <property type="entry name" value="WH-like_DNA-bd_sf"/>
</dbReference>
<dbReference type="CDD" id="cd03696">
    <property type="entry name" value="SelB_II"/>
    <property type="match status" value="1"/>
</dbReference>
<proteinExistence type="predicted"/>
<keyword evidence="3" id="KW-0963">Cytoplasm</keyword>
<dbReference type="Proteomes" id="UP000603641">
    <property type="component" value="Unassembled WGS sequence"/>
</dbReference>
<sequence>MTIKYYTIGMAGHIDHGKTTLTKALSGIDTDTLKEEKARKITIEPGFAPFPLTKDLHTSIVDVPGHEKLIRQMIAGVAGIDLVLLVIAGDEGVMPQTREHFEILSYLGIEKGIIVVTKSDMIDEEMRLLVEEDILELTNSSVFEHFQIHFVDSVSSAGIEKLKNEIINLLRDTPVKSSQGAFRMPIDHIFTVKGQGTVVRGTVYEGEVQEGNELLIQPGNDKVKIRKLQVHKQEVHSARAGQRAALNLSGGSRADWKRGHVLVEPNVYSTTNTIDLVLSTGEGWQGKLKQRSIVKFYSGTSEVMGKLVLFDRNELDVNEDQIYCQVRLDQEVVTKRGDRFILRRPTPEETIGGGEIIDPNGSIYRFGAETIERLKSKHKGTPGERVLDLLNKVGSMTELELKRSSGMDEEILQQTFGELLSEGSVERMQNYLVSHSTVQHIKSSIMNKLQNFHSEYSLRQGIPKAEIVQSFQSEVNPRVVNSLLEKWVTDSNFSITDQFVHLSHFKPHYPEKWAKRMANVLNTLEEAQLEPDDLANIYNAQQLPEPLYHEFKYFLIKTNEVVTLFDEVMLSKKAFDSAVEHLRVNTDSTFSVQDAKAVLHTSRKFLIPILECMDSLGYTTRESNVRKWVQ</sequence>
<keyword evidence="11" id="KW-1185">Reference proteome</keyword>
<dbReference type="Pfam" id="PF09107">
    <property type="entry name" value="WHD_3rd_SelB"/>
    <property type="match status" value="1"/>
</dbReference>
<comment type="function">
    <text evidence="7">Translation factor necessary for the incorporation of selenocysteine into proteins. It probably replaces EF-Tu for the insertion of selenocysteine directed by the UGA codon. SelB binds GTP and GDP.</text>
</comment>
<dbReference type="InterPro" id="IPR004161">
    <property type="entry name" value="EFTu-like_2"/>
</dbReference>
<evidence type="ECO:0000256" key="8">
    <source>
        <dbReference type="ARBA" id="ARBA00031615"/>
    </source>
</evidence>
<evidence type="ECO:0000313" key="11">
    <source>
        <dbReference type="Proteomes" id="UP000603641"/>
    </source>
</evidence>
<gene>
    <name evidence="10" type="primary">selB</name>
    <name evidence="10" type="ORF">H9648_08925</name>
</gene>
<dbReference type="InterPro" id="IPR000795">
    <property type="entry name" value="T_Tr_GTP-bd_dom"/>
</dbReference>
<comment type="caution">
    <text evidence="10">The sequence shown here is derived from an EMBL/GenBank/DDBJ whole genome shotgun (WGS) entry which is preliminary data.</text>
</comment>
<evidence type="ECO:0000259" key="9">
    <source>
        <dbReference type="PROSITE" id="PS51722"/>
    </source>
</evidence>
<organism evidence="10 11">
    <name type="scientific">Fictibacillus norfolkensis</name>
    <dbReference type="NCBI Taxonomy" id="2762233"/>
    <lineage>
        <taxon>Bacteria</taxon>
        <taxon>Bacillati</taxon>
        <taxon>Bacillota</taxon>
        <taxon>Bacilli</taxon>
        <taxon>Bacillales</taxon>
        <taxon>Fictibacillaceae</taxon>
        <taxon>Fictibacillus</taxon>
    </lineage>
</organism>
<dbReference type="Pfam" id="PF00009">
    <property type="entry name" value="GTP_EFTU"/>
    <property type="match status" value="1"/>
</dbReference>
<dbReference type="SUPFAM" id="SSF46785">
    <property type="entry name" value="Winged helix' DNA-binding domain"/>
    <property type="match status" value="2"/>
</dbReference>
<dbReference type="Pfam" id="PF03144">
    <property type="entry name" value="GTP_EFTU_D2"/>
    <property type="match status" value="1"/>
</dbReference>
<keyword evidence="5" id="KW-0648">Protein biosynthesis</keyword>
<evidence type="ECO:0000256" key="5">
    <source>
        <dbReference type="ARBA" id="ARBA00022917"/>
    </source>
</evidence>
<dbReference type="InterPro" id="IPR005225">
    <property type="entry name" value="Small_GTP-bd"/>
</dbReference>
<name>A0ABR8SLD9_9BACL</name>
<dbReference type="NCBIfam" id="TIGR00231">
    <property type="entry name" value="small_GTP"/>
    <property type="match status" value="1"/>
</dbReference>
<dbReference type="PANTHER" id="PTHR43721">
    <property type="entry name" value="ELONGATION FACTOR TU-RELATED"/>
    <property type="match status" value="1"/>
</dbReference>
<dbReference type="Gene3D" id="1.10.10.2770">
    <property type="match status" value="1"/>
</dbReference>
<keyword evidence="10" id="KW-0251">Elongation factor</keyword>
<dbReference type="InterPro" id="IPR050055">
    <property type="entry name" value="EF-Tu_GTPase"/>
</dbReference>
<feature type="domain" description="Tr-type G" evidence="9">
    <location>
        <begin position="3"/>
        <end position="175"/>
    </location>
</feature>
<dbReference type="Pfam" id="PF25461">
    <property type="entry name" value="Beta-barrel_SelB"/>
    <property type="match status" value="1"/>
</dbReference>
<evidence type="ECO:0000313" key="10">
    <source>
        <dbReference type="EMBL" id="MBD7964174.1"/>
    </source>
</evidence>
<evidence type="ECO:0000256" key="7">
    <source>
        <dbReference type="ARBA" id="ARBA00025526"/>
    </source>
</evidence>
<dbReference type="InterPro" id="IPR036390">
    <property type="entry name" value="WH_DNA-bd_sf"/>
</dbReference>
<dbReference type="InterPro" id="IPR004535">
    <property type="entry name" value="Transl_elong_SelB"/>
</dbReference>
<accession>A0ABR8SLD9</accession>
<dbReference type="PROSITE" id="PS51722">
    <property type="entry name" value="G_TR_2"/>
    <property type="match status" value="1"/>
</dbReference>
<protein>
    <recommendedName>
        <fullName evidence="2">Selenocysteine-specific elongation factor</fullName>
    </recommendedName>
    <alternativeName>
        <fullName evidence="8">SelB translation factor</fullName>
    </alternativeName>
</protein>
<dbReference type="InterPro" id="IPR015190">
    <property type="entry name" value="Elong_fac_SelB-wing-hlx_typ-2"/>
</dbReference>
<dbReference type="EMBL" id="JACSQM010000003">
    <property type="protein sequence ID" value="MBD7964174.1"/>
    <property type="molecule type" value="Genomic_DNA"/>
</dbReference>
<comment type="subcellular location">
    <subcellularLocation>
        <location evidence="1">Cytoplasm</location>
    </subcellularLocation>
</comment>
<dbReference type="CDD" id="cd04171">
    <property type="entry name" value="SelB"/>
    <property type="match status" value="1"/>
</dbReference>
<dbReference type="Gene3D" id="3.40.50.300">
    <property type="entry name" value="P-loop containing nucleotide triphosphate hydrolases"/>
    <property type="match status" value="1"/>
</dbReference>
<evidence type="ECO:0000256" key="6">
    <source>
        <dbReference type="ARBA" id="ARBA00023134"/>
    </source>
</evidence>
<dbReference type="InterPro" id="IPR057335">
    <property type="entry name" value="Beta-barrel_SelB"/>
</dbReference>
<dbReference type="Gene3D" id="1.10.10.10">
    <property type="entry name" value="Winged helix-like DNA-binding domain superfamily/Winged helix DNA-binding domain"/>
    <property type="match status" value="1"/>
</dbReference>
<dbReference type="InterPro" id="IPR015191">
    <property type="entry name" value="SelB_WHD4"/>
</dbReference>
<dbReference type="CDD" id="cd15491">
    <property type="entry name" value="selB_III"/>
    <property type="match status" value="1"/>
</dbReference>
<evidence type="ECO:0000256" key="4">
    <source>
        <dbReference type="ARBA" id="ARBA00022741"/>
    </source>
</evidence>
<dbReference type="PRINTS" id="PR00315">
    <property type="entry name" value="ELONGATNFCT"/>
</dbReference>
<dbReference type="InterPro" id="IPR009000">
    <property type="entry name" value="Transl_B-barrel_sf"/>
</dbReference>
<dbReference type="SUPFAM" id="SSF50465">
    <property type="entry name" value="EF-Tu/eEF-1alpha/eIF2-gamma C-terminal domain"/>
    <property type="match status" value="1"/>
</dbReference>
<dbReference type="SUPFAM" id="SSF50447">
    <property type="entry name" value="Translation proteins"/>
    <property type="match status" value="1"/>
</dbReference>
<evidence type="ECO:0000256" key="2">
    <source>
        <dbReference type="ARBA" id="ARBA00015953"/>
    </source>
</evidence>
<evidence type="ECO:0000256" key="1">
    <source>
        <dbReference type="ARBA" id="ARBA00004496"/>
    </source>
</evidence>
<dbReference type="SUPFAM" id="SSF52540">
    <property type="entry name" value="P-loop containing nucleoside triphosphate hydrolases"/>
    <property type="match status" value="1"/>
</dbReference>
<keyword evidence="4" id="KW-0547">Nucleotide-binding</keyword>
<dbReference type="Pfam" id="PF09106">
    <property type="entry name" value="WHD_2nd_SelB"/>
    <property type="match status" value="1"/>
</dbReference>